<keyword evidence="1" id="KW-1133">Transmembrane helix</keyword>
<feature type="transmembrane region" description="Helical" evidence="1">
    <location>
        <begin position="29"/>
        <end position="44"/>
    </location>
</feature>
<sequence length="48" mass="5411">MKEKVRPAISIIAICGVTAGFFMDKISPEAYLALMAVTVIYWFKSRDE</sequence>
<dbReference type="EMBL" id="LAZR01035539">
    <property type="protein sequence ID" value="KKL27234.1"/>
    <property type="molecule type" value="Genomic_DNA"/>
</dbReference>
<dbReference type="AlphaFoldDB" id="A0A0F9BZF0"/>
<organism evidence="2">
    <name type="scientific">marine sediment metagenome</name>
    <dbReference type="NCBI Taxonomy" id="412755"/>
    <lineage>
        <taxon>unclassified sequences</taxon>
        <taxon>metagenomes</taxon>
        <taxon>ecological metagenomes</taxon>
    </lineage>
</organism>
<protein>
    <submittedName>
        <fullName evidence="2">Uncharacterized protein</fullName>
    </submittedName>
</protein>
<feature type="non-terminal residue" evidence="2">
    <location>
        <position position="48"/>
    </location>
</feature>
<proteinExistence type="predicted"/>
<feature type="transmembrane region" description="Helical" evidence="1">
    <location>
        <begin position="7"/>
        <end position="23"/>
    </location>
</feature>
<gene>
    <name evidence="2" type="ORF">LCGC14_2387180</name>
</gene>
<keyword evidence="1" id="KW-0812">Transmembrane</keyword>
<comment type="caution">
    <text evidence="2">The sequence shown here is derived from an EMBL/GenBank/DDBJ whole genome shotgun (WGS) entry which is preliminary data.</text>
</comment>
<evidence type="ECO:0000313" key="2">
    <source>
        <dbReference type="EMBL" id="KKL27234.1"/>
    </source>
</evidence>
<keyword evidence="1" id="KW-0472">Membrane</keyword>
<evidence type="ECO:0000256" key="1">
    <source>
        <dbReference type="SAM" id="Phobius"/>
    </source>
</evidence>
<reference evidence="2" key="1">
    <citation type="journal article" date="2015" name="Nature">
        <title>Complex archaea that bridge the gap between prokaryotes and eukaryotes.</title>
        <authorList>
            <person name="Spang A."/>
            <person name="Saw J.H."/>
            <person name="Jorgensen S.L."/>
            <person name="Zaremba-Niedzwiedzka K."/>
            <person name="Martijn J."/>
            <person name="Lind A.E."/>
            <person name="van Eijk R."/>
            <person name="Schleper C."/>
            <person name="Guy L."/>
            <person name="Ettema T.J."/>
        </authorList>
    </citation>
    <scope>NUCLEOTIDE SEQUENCE</scope>
</reference>
<name>A0A0F9BZF0_9ZZZZ</name>
<accession>A0A0F9BZF0</accession>